<proteinExistence type="predicted"/>
<dbReference type="InterPro" id="IPR052708">
    <property type="entry name" value="PxpC"/>
</dbReference>
<keyword evidence="2" id="KW-0378">Hydrolase</keyword>
<dbReference type="Proteomes" id="UP000629619">
    <property type="component" value="Unassembled WGS sequence"/>
</dbReference>
<evidence type="ECO:0000256" key="3">
    <source>
        <dbReference type="ARBA" id="ARBA00022840"/>
    </source>
</evidence>
<evidence type="ECO:0000259" key="4">
    <source>
        <dbReference type="SMART" id="SM00797"/>
    </source>
</evidence>
<name>A0A919TN86_9ACTN</name>
<dbReference type="EMBL" id="BOMW01000063">
    <property type="protein sequence ID" value="GIF08467.1"/>
    <property type="molecule type" value="Genomic_DNA"/>
</dbReference>
<dbReference type="Gene3D" id="2.40.100.10">
    <property type="entry name" value="Cyclophilin-like"/>
    <property type="match status" value="1"/>
</dbReference>
<feature type="domain" description="Carboxyltransferase" evidence="4">
    <location>
        <begin position="23"/>
        <end position="287"/>
    </location>
</feature>
<dbReference type="NCBIfam" id="TIGR00724">
    <property type="entry name" value="urea_amlyse_rel"/>
    <property type="match status" value="1"/>
</dbReference>
<evidence type="ECO:0000313" key="6">
    <source>
        <dbReference type="Proteomes" id="UP000629619"/>
    </source>
</evidence>
<gene>
    <name evidence="5" type="ORF">Asi03nite_60050</name>
</gene>
<dbReference type="Pfam" id="PF02626">
    <property type="entry name" value="CT_A_B"/>
    <property type="match status" value="1"/>
</dbReference>
<dbReference type="SUPFAM" id="SSF50891">
    <property type="entry name" value="Cyclophilin-like"/>
    <property type="match status" value="1"/>
</dbReference>
<dbReference type="PANTHER" id="PTHR43309:SF3">
    <property type="entry name" value="5-OXOPROLINASE SUBUNIT C"/>
    <property type="match status" value="1"/>
</dbReference>
<dbReference type="AlphaFoldDB" id="A0A919TN86"/>
<evidence type="ECO:0000256" key="2">
    <source>
        <dbReference type="ARBA" id="ARBA00022801"/>
    </source>
</evidence>
<protein>
    <recommendedName>
        <fullName evidence="4">Carboxyltransferase domain-containing protein</fullName>
    </recommendedName>
</protein>
<sequence>MIEVLATGPLVTIQDLGRPGWASVGVGRSGAADRAALTLANRLVANPEGAAALEVLFGGLVISARRHVWLALSGAPAPATVDGAPVGHHAVFPLAPGERLRLGRPDSGLRTYLAVRGGIDVPPVLGSRSRDTLSGIGPDPLRAGALLPVGPEPGELPLVDQAPVPVPPGGPVTLRAVRGPRDRFLTDPRALERDGWVVSTRADRIGLRLTGRTVAAGADAGGMASEGLTRGAVQLPPGGEPVVFLADHPTTGGYPVIAVLLDADADRAAQLRPGQAVRIRLLDPDSTHG</sequence>
<accession>A0A919TN86</accession>
<keyword evidence="1" id="KW-0547">Nucleotide-binding</keyword>
<evidence type="ECO:0000256" key="1">
    <source>
        <dbReference type="ARBA" id="ARBA00022741"/>
    </source>
</evidence>
<dbReference type="GO" id="GO:0016787">
    <property type="term" value="F:hydrolase activity"/>
    <property type="evidence" value="ECO:0007669"/>
    <property type="project" value="UniProtKB-KW"/>
</dbReference>
<keyword evidence="6" id="KW-1185">Reference proteome</keyword>
<dbReference type="SMART" id="SM00797">
    <property type="entry name" value="AHS2"/>
    <property type="match status" value="1"/>
</dbReference>
<evidence type="ECO:0000313" key="5">
    <source>
        <dbReference type="EMBL" id="GIF08467.1"/>
    </source>
</evidence>
<keyword evidence="3" id="KW-0067">ATP-binding</keyword>
<dbReference type="PANTHER" id="PTHR43309">
    <property type="entry name" value="5-OXOPROLINASE SUBUNIT C"/>
    <property type="match status" value="1"/>
</dbReference>
<dbReference type="RefSeq" id="WP_203683824.1">
    <property type="nucleotide sequence ID" value="NZ_BOMW01000063.1"/>
</dbReference>
<organism evidence="5 6">
    <name type="scientific">Actinoplanes siamensis</name>
    <dbReference type="NCBI Taxonomy" id="1223317"/>
    <lineage>
        <taxon>Bacteria</taxon>
        <taxon>Bacillati</taxon>
        <taxon>Actinomycetota</taxon>
        <taxon>Actinomycetes</taxon>
        <taxon>Micromonosporales</taxon>
        <taxon>Micromonosporaceae</taxon>
        <taxon>Actinoplanes</taxon>
    </lineage>
</organism>
<dbReference type="InterPro" id="IPR003778">
    <property type="entry name" value="CT_A_B"/>
</dbReference>
<dbReference type="InterPro" id="IPR029000">
    <property type="entry name" value="Cyclophilin-like_dom_sf"/>
</dbReference>
<comment type="caution">
    <text evidence="5">The sequence shown here is derived from an EMBL/GenBank/DDBJ whole genome shotgun (WGS) entry which is preliminary data.</text>
</comment>
<reference evidence="5" key="1">
    <citation type="submission" date="2021-01" db="EMBL/GenBank/DDBJ databases">
        <title>Whole genome shotgun sequence of Actinoplanes siamensis NBRC 109076.</title>
        <authorList>
            <person name="Komaki H."/>
            <person name="Tamura T."/>
        </authorList>
    </citation>
    <scope>NUCLEOTIDE SEQUENCE</scope>
    <source>
        <strain evidence="5">NBRC 109076</strain>
    </source>
</reference>
<dbReference type="GO" id="GO:0005524">
    <property type="term" value="F:ATP binding"/>
    <property type="evidence" value="ECO:0007669"/>
    <property type="project" value="UniProtKB-KW"/>
</dbReference>